<keyword evidence="4" id="KW-1185">Reference proteome</keyword>
<proteinExistence type="predicted"/>
<sequence length="232" mass="26195">MDAREHDLHLLHITGDERRSFEEKRWIFICLTLVPFISFTATYALQLTQPVQEPYVIYGYPIIMPLMIGSILWNLLGGYSRLAERVTVVILVVTAFLHNLSFALQPTLPESPSFVGTASYWTLVLDATVIMLLLPARQAATLIMTLYAVCVALPWVLNFDAFRPYLLAMIRAQTVTFSVLLATLCLAWYRQRYVERAQEALMLRQLATTDLFNLSSAAPAQPGGTRRVAPQD</sequence>
<evidence type="ECO:0000313" key="4">
    <source>
        <dbReference type="Proteomes" id="UP000197208"/>
    </source>
</evidence>
<feature type="transmembrane region" description="Helical" evidence="1">
    <location>
        <begin position="165"/>
        <end position="189"/>
    </location>
</feature>
<dbReference type="EMBL" id="NHMK01000039">
    <property type="protein sequence ID" value="OWL93203.1"/>
    <property type="molecule type" value="Genomic_DNA"/>
</dbReference>
<evidence type="ECO:0000313" key="3">
    <source>
        <dbReference type="EMBL" id="OWL93456.1"/>
    </source>
</evidence>
<protein>
    <recommendedName>
        <fullName evidence="5">Sensor histidine kinase</fullName>
    </recommendedName>
</protein>
<dbReference type="AlphaFoldDB" id="A0A246BDR3"/>
<dbReference type="RefSeq" id="WP_088250310.1">
    <property type="nucleotide sequence ID" value="NZ_NHMK01000035.1"/>
</dbReference>
<reference evidence="2 4" key="1">
    <citation type="submission" date="2017-05" db="EMBL/GenBank/DDBJ databases">
        <title>De novo genome assembly of Deniococcus indicus strain DR1.</title>
        <authorList>
            <person name="Chauhan D."/>
            <person name="Yennamalli R.M."/>
            <person name="Priyadarshini R."/>
        </authorList>
    </citation>
    <scope>NUCLEOTIDE SEQUENCE [LARGE SCALE GENOMIC DNA]</scope>
    <source>
        <strain evidence="2 4">DR1</strain>
    </source>
</reference>
<keyword evidence="1" id="KW-0812">Transmembrane</keyword>
<dbReference type="OrthoDB" id="9839908at2"/>
<evidence type="ECO:0000313" key="2">
    <source>
        <dbReference type="EMBL" id="OWL93203.1"/>
    </source>
</evidence>
<feature type="transmembrane region" description="Helical" evidence="1">
    <location>
        <begin position="26"/>
        <end position="45"/>
    </location>
</feature>
<keyword evidence="1" id="KW-1133">Transmembrane helix</keyword>
<feature type="transmembrane region" description="Helical" evidence="1">
    <location>
        <begin position="57"/>
        <end position="76"/>
    </location>
</feature>
<keyword evidence="1" id="KW-0472">Membrane</keyword>
<feature type="transmembrane region" description="Helical" evidence="1">
    <location>
        <begin position="114"/>
        <end position="134"/>
    </location>
</feature>
<dbReference type="Proteomes" id="UP000197208">
    <property type="component" value="Unassembled WGS sequence"/>
</dbReference>
<evidence type="ECO:0000256" key="1">
    <source>
        <dbReference type="SAM" id="Phobius"/>
    </source>
</evidence>
<name>A0A246BDR3_9DEIO</name>
<comment type="caution">
    <text evidence="2">The sequence shown here is derived from an EMBL/GenBank/DDBJ whole genome shotgun (WGS) entry which is preliminary data.</text>
</comment>
<feature type="transmembrane region" description="Helical" evidence="1">
    <location>
        <begin position="88"/>
        <end position="108"/>
    </location>
</feature>
<feature type="transmembrane region" description="Helical" evidence="1">
    <location>
        <begin position="141"/>
        <end position="159"/>
    </location>
</feature>
<gene>
    <name evidence="3" type="ORF">CBQ26_19695</name>
    <name evidence="2" type="ORF">CBQ26_20945</name>
</gene>
<evidence type="ECO:0008006" key="5">
    <source>
        <dbReference type="Google" id="ProtNLM"/>
    </source>
</evidence>
<accession>A0A246BDR3</accession>
<organism evidence="2 4">
    <name type="scientific">Deinococcus indicus</name>
    <dbReference type="NCBI Taxonomy" id="223556"/>
    <lineage>
        <taxon>Bacteria</taxon>
        <taxon>Thermotogati</taxon>
        <taxon>Deinococcota</taxon>
        <taxon>Deinococci</taxon>
        <taxon>Deinococcales</taxon>
        <taxon>Deinococcaceae</taxon>
        <taxon>Deinococcus</taxon>
    </lineage>
</organism>
<dbReference type="EMBL" id="NHMK01000035">
    <property type="protein sequence ID" value="OWL93456.1"/>
    <property type="molecule type" value="Genomic_DNA"/>
</dbReference>